<dbReference type="EMBL" id="CAMGYJ010000009">
    <property type="protein sequence ID" value="CAI0475219.1"/>
    <property type="molecule type" value="Genomic_DNA"/>
</dbReference>
<dbReference type="AlphaFoldDB" id="A0AAV0PWQ2"/>
<dbReference type="Proteomes" id="UP001154282">
    <property type="component" value="Unassembled WGS sequence"/>
</dbReference>
<protein>
    <submittedName>
        <fullName evidence="1">Uncharacterized protein</fullName>
    </submittedName>
</protein>
<evidence type="ECO:0000313" key="2">
    <source>
        <dbReference type="Proteomes" id="UP001154282"/>
    </source>
</evidence>
<evidence type="ECO:0000313" key="1">
    <source>
        <dbReference type="EMBL" id="CAI0475219.1"/>
    </source>
</evidence>
<reference evidence="1" key="1">
    <citation type="submission" date="2022-08" db="EMBL/GenBank/DDBJ databases">
        <authorList>
            <person name="Gutierrez-Valencia J."/>
        </authorList>
    </citation>
    <scope>NUCLEOTIDE SEQUENCE</scope>
</reference>
<organism evidence="1 2">
    <name type="scientific">Linum tenue</name>
    <dbReference type="NCBI Taxonomy" id="586396"/>
    <lineage>
        <taxon>Eukaryota</taxon>
        <taxon>Viridiplantae</taxon>
        <taxon>Streptophyta</taxon>
        <taxon>Embryophyta</taxon>
        <taxon>Tracheophyta</taxon>
        <taxon>Spermatophyta</taxon>
        <taxon>Magnoliopsida</taxon>
        <taxon>eudicotyledons</taxon>
        <taxon>Gunneridae</taxon>
        <taxon>Pentapetalae</taxon>
        <taxon>rosids</taxon>
        <taxon>fabids</taxon>
        <taxon>Malpighiales</taxon>
        <taxon>Linaceae</taxon>
        <taxon>Linum</taxon>
    </lineage>
</organism>
<gene>
    <name evidence="1" type="ORF">LITE_LOCUS40350</name>
</gene>
<sequence>MVWRLIPASHFNSDFNQHHSTMFYLLIERAATDNLTWIAPALFPCLSQLTFHHSLQCIQML</sequence>
<keyword evidence="2" id="KW-1185">Reference proteome</keyword>
<proteinExistence type="predicted"/>
<name>A0AAV0PWQ2_9ROSI</name>
<accession>A0AAV0PWQ2</accession>
<comment type="caution">
    <text evidence="1">The sequence shown here is derived from an EMBL/GenBank/DDBJ whole genome shotgun (WGS) entry which is preliminary data.</text>
</comment>